<keyword evidence="5" id="KW-0949">S-adenosyl-L-methionine</keyword>
<dbReference type="CDD" id="cd11644">
    <property type="entry name" value="Precorrin-6Y-MT"/>
    <property type="match status" value="1"/>
</dbReference>
<dbReference type="InterPro" id="IPR006365">
    <property type="entry name" value="Cbl_synth_CobL"/>
</dbReference>
<dbReference type="GO" id="GO:0032259">
    <property type="term" value="P:methylation"/>
    <property type="evidence" value="ECO:0007669"/>
    <property type="project" value="UniProtKB-KW"/>
</dbReference>
<dbReference type="NCBIfam" id="TIGR02467">
    <property type="entry name" value="CbiE"/>
    <property type="match status" value="1"/>
</dbReference>
<name>S9QIZ8_9RHOB</name>
<dbReference type="PANTHER" id="PTHR43182:SF1">
    <property type="entry name" value="COBALT-PRECORRIN-7 C(5)-METHYLTRANSFERASE"/>
    <property type="match status" value="1"/>
</dbReference>
<dbReference type="Gene3D" id="3.40.1010.10">
    <property type="entry name" value="Cobalt-precorrin-4 Transmethylase, Domain 1"/>
    <property type="match status" value="1"/>
</dbReference>
<keyword evidence="8" id="KW-1185">Reference proteome</keyword>
<accession>S9QIZ8</accession>
<keyword evidence="4 7" id="KW-0808">Transferase</keyword>
<evidence type="ECO:0000256" key="4">
    <source>
        <dbReference type="ARBA" id="ARBA00022679"/>
    </source>
</evidence>
<comment type="caution">
    <text evidence="7">The sequence shown here is derived from an EMBL/GenBank/DDBJ whole genome shotgun (WGS) entry which is preliminary data.</text>
</comment>
<dbReference type="PIRSF" id="PIRSF036428">
    <property type="entry name" value="CobL"/>
    <property type="match status" value="1"/>
</dbReference>
<evidence type="ECO:0000256" key="2">
    <source>
        <dbReference type="ARBA" id="ARBA00022573"/>
    </source>
</evidence>
<dbReference type="Gene3D" id="3.40.50.150">
    <property type="entry name" value="Vaccinia Virus protein VP39"/>
    <property type="match status" value="1"/>
</dbReference>
<dbReference type="SUPFAM" id="SSF53335">
    <property type="entry name" value="S-adenosyl-L-methionine-dependent methyltransferases"/>
    <property type="match status" value="1"/>
</dbReference>
<evidence type="ECO:0000256" key="5">
    <source>
        <dbReference type="ARBA" id="ARBA00022691"/>
    </source>
</evidence>
<evidence type="ECO:0000259" key="6">
    <source>
        <dbReference type="Pfam" id="PF00590"/>
    </source>
</evidence>
<dbReference type="eggNOG" id="COG2242">
    <property type="taxonomic scope" value="Bacteria"/>
</dbReference>
<evidence type="ECO:0000313" key="8">
    <source>
        <dbReference type="Proteomes" id="UP000015347"/>
    </source>
</evidence>
<feature type="domain" description="Tetrapyrrole methylase" evidence="6">
    <location>
        <begin position="26"/>
        <end position="210"/>
    </location>
</feature>
<dbReference type="STRING" id="1123237.Salmuc_02548"/>
<dbReference type="GO" id="GO:0008276">
    <property type="term" value="F:protein methyltransferase activity"/>
    <property type="evidence" value="ECO:0007669"/>
    <property type="project" value="InterPro"/>
</dbReference>
<keyword evidence="3 7" id="KW-0489">Methyltransferase</keyword>
<dbReference type="Proteomes" id="UP000015347">
    <property type="component" value="Unassembled WGS sequence"/>
</dbReference>
<reference evidence="8" key="1">
    <citation type="journal article" date="2014" name="Stand. Genomic Sci.">
        <title>Genome sequence of the exopolysaccharide-producing Salipiger mucosus type strain (DSM 16094(T)), a moderately halophilic member of the Roseobacter clade.</title>
        <authorList>
            <person name="Riedel T."/>
            <person name="Spring S."/>
            <person name="Fiebig A."/>
            <person name="Petersen J."/>
            <person name="Kyrpides N.C."/>
            <person name="Goker M."/>
            <person name="Klenk H.P."/>
        </authorList>
    </citation>
    <scope>NUCLEOTIDE SEQUENCE [LARGE SCALE GENOMIC DNA]</scope>
    <source>
        <strain evidence="8">DSM 16094</strain>
    </source>
</reference>
<dbReference type="SUPFAM" id="SSF53790">
    <property type="entry name" value="Tetrapyrrole methylase"/>
    <property type="match status" value="1"/>
</dbReference>
<dbReference type="Pfam" id="PF00590">
    <property type="entry name" value="TP_methylase"/>
    <property type="match status" value="1"/>
</dbReference>
<dbReference type="EC" id="2.1.1.-" evidence="7"/>
<dbReference type="InterPro" id="IPR029063">
    <property type="entry name" value="SAM-dependent_MTases_sf"/>
</dbReference>
<dbReference type="GO" id="GO:0009236">
    <property type="term" value="P:cobalamin biosynthetic process"/>
    <property type="evidence" value="ECO:0007669"/>
    <property type="project" value="UniProtKB-UniPathway"/>
</dbReference>
<gene>
    <name evidence="7" type="ORF">Salmuc_02548</name>
</gene>
<dbReference type="InterPro" id="IPR014777">
    <property type="entry name" value="4pyrrole_Mease_sub1"/>
</dbReference>
<dbReference type="InterPro" id="IPR050714">
    <property type="entry name" value="Cobalamin_biosynth_MTase"/>
</dbReference>
<organism evidence="7 8">
    <name type="scientific">Salipiger mucosus DSM 16094</name>
    <dbReference type="NCBI Taxonomy" id="1123237"/>
    <lineage>
        <taxon>Bacteria</taxon>
        <taxon>Pseudomonadati</taxon>
        <taxon>Pseudomonadota</taxon>
        <taxon>Alphaproteobacteria</taxon>
        <taxon>Rhodobacterales</taxon>
        <taxon>Roseobacteraceae</taxon>
        <taxon>Salipiger</taxon>
    </lineage>
</organism>
<evidence type="ECO:0000256" key="3">
    <source>
        <dbReference type="ARBA" id="ARBA00022603"/>
    </source>
</evidence>
<dbReference type="AlphaFoldDB" id="S9QIZ8"/>
<protein>
    <submittedName>
        <fullName evidence="7">Cobalt-precorrin-6y C5-methyltransferase</fullName>
        <ecNumber evidence="7">2.1.1.-</ecNumber>
    </submittedName>
</protein>
<dbReference type="EMBL" id="APVH01000033">
    <property type="protein sequence ID" value="EPX79787.1"/>
    <property type="molecule type" value="Genomic_DNA"/>
</dbReference>
<dbReference type="InterPro" id="IPR000878">
    <property type="entry name" value="4pyrrol_Mease"/>
</dbReference>
<comment type="pathway">
    <text evidence="1">Cofactor biosynthesis; adenosylcobalamin biosynthesis.</text>
</comment>
<dbReference type="NCBIfam" id="TIGR02469">
    <property type="entry name" value="CbiT"/>
    <property type="match status" value="1"/>
</dbReference>
<dbReference type="InterPro" id="IPR035996">
    <property type="entry name" value="4pyrrol_Methylase_sf"/>
</dbReference>
<proteinExistence type="predicted"/>
<dbReference type="UniPathway" id="UPA00148"/>
<keyword evidence="2" id="KW-0169">Cobalamin biosynthesis</keyword>
<dbReference type="InterPro" id="IPR012818">
    <property type="entry name" value="CbiE"/>
</dbReference>
<sequence>MRAASALASVVPPRTRGRSMSEAPWLTIVGLGEDGPEGLPAASLAALEAAEIVMGPPRHLALLPGSGAERIAWPVPFAEGIARLIALRGRRVAVLASGDPFWFGAGAVLARRLAPGEWRALPGVSSFSLAAARLGWALERTLCFGLHAAPLARLRPHLAPGQRAIVLLRDGAAVRTLADYLCAEGFGASGMTVMEALGGPRERLTMARADALPARAFGHPVCVAVEVEGAGRVLPLVSGREDDWFASDGQMTRRPVRALTLSALAPRPGEHLWDIGGGSGSIAIEWLLSHGSLSATSIEPRPDRAARIAQNAARLGVDRLTVVTGAAPDALADLAPPEAVFVGGGLDAALLDWLARHLPGTTRIVANAVTLETEALLLEARARMGGDLLRIDLAEAAPLGSRTGWTPARPIVQWRLAP</sequence>
<evidence type="ECO:0000313" key="7">
    <source>
        <dbReference type="EMBL" id="EPX79787.1"/>
    </source>
</evidence>
<dbReference type="HOGENOM" id="CLU_031955_0_0_5"/>
<dbReference type="PANTHER" id="PTHR43182">
    <property type="entry name" value="COBALT-PRECORRIN-6B C(15)-METHYLTRANSFERASE (DECARBOXYLATING)"/>
    <property type="match status" value="1"/>
</dbReference>
<evidence type="ECO:0000256" key="1">
    <source>
        <dbReference type="ARBA" id="ARBA00004953"/>
    </source>
</evidence>
<dbReference type="eggNOG" id="COG2241">
    <property type="taxonomic scope" value="Bacteria"/>
</dbReference>
<dbReference type="InterPro" id="IPR014008">
    <property type="entry name" value="Cbl_synth_MTase_CbiT"/>
</dbReference>